<dbReference type="Gene3D" id="2.40.30.10">
    <property type="entry name" value="Translation factors"/>
    <property type="match status" value="1"/>
</dbReference>
<dbReference type="SUPFAM" id="SSF63380">
    <property type="entry name" value="Riboflavin synthase domain-like"/>
    <property type="match status" value="1"/>
</dbReference>
<dbReference type="AlphaFoldDB" id="A0A1I4ZFG3"/>
<dbReference type="PROSITE" id="PS51384">
    <property type="entry name" value="FAD_FR"/>
    <property type="match status" value="1"/>
</dbReference>
<dbReference type="Pfam" id="PF04954">
    <property type="entry name" value="SIP"/>
    <property type="match status" value="1"/>
</dbReference>
<evidence type="ECO:0000259" key="2">
    <source>
        <dbReference type="PROSITE" id="PS51384"/>
    </source>
</evidence>
<protein>
    <submittedName>
        <fullName evidence="3">NADPH-dependent ferric siderophore reductase, contains FAD-binding and SIP domains</fullName>
    </submittedName>
</protein>
<dbReference type="Pfam" id="PF08021">
    <property type="entry name" value="FAD_binding_9"/>
    <property type="match status" value="1"/>
</dbReference>
<sequence length="280" mass="31825">MGDKVKIAKEKFILRKKEFVTPHLIRVYLENNDVSFFEDTTLGGTCKLLFPPLGIRDIHYAEYDAENKKWISPSDKFKPVSRTYTLRDIDTENNQVVIDIANHGLKGPGSRWANEAKVGDMIGVSMKSKKKELAPKADFILLAADLTGLPVISTIIESLSANTKGIVCVEVPTENDIHTIETKADLEFKWIINPNIGQGTALHTLVNSQKYPKRKDGKRFAYVAGESKSVKEIKSFFKDDLEWKKDEFYCTSHWKAGKAEKNPLEDCHEKIEQELYIKVF</sequence>
<reference evidence="4" key="1">
    <citation type="submission" date="2016-10" db="EMBL/GenBank/DDBJ databases">
        <authorList>
            <person name="Varghese N."/>
            <person name="Submissions S."/>
        </authorList>
    </citation>
    <scope>NUCLEOTIDE SEQUENCE [LARGE SCALE GENOMIC DNA]</scope>
    <source>
        <strain evidence="4">XJ109</strain>
    </source>
</reference>
<dbReference type="RefSeq" id="WP_092909067.1">
    <property type="nucleotide sequence ID" value="NZ_FOUZ01000013.1"/>
</dbReference>
<dbReference type="Gene3D" id="3.40.50.80">
    <property type="entry name" value="Nucleotide-binding domain of ferredoxin-NADP reductase (FNR) module"/>
    <property type="match status" value="1"/>
</dbReference>
<dbReference type="STRING" id="684065.SAMN05421738_11354"/>
<comment type="similarity">
    <text evidence="1">Belongs to the SIP oxidoreductase family.</text>
</comment>
<keyword evidence="4" id="KW-1185">Reference proteome</keyword>
<dbReference type="InterPro" id="IPR007037">
    <property type="entry name" value="SIP_rossman_dom"/>
</dbReference>
<dbReference type="OrthoDB" id="9814826at2"/>
<feature type="domain" description="FAD-binding FR-type" evidence="2">
    <location>
        <begin position="7"/>
        <end position="142"/>
    </location>
</feature>
<accession>A0A1I4ZFG3</accession>
<name>A0A1I4ZFG3_9FLAO</name>
<dbReference type="InterPro" id="IPR039374">
    <property type="entry name" value="SIP_fam"/>
</dbReference>
<dbReference type="InterPro" id="IPR017927">
    <property type="entry name" value="FAD-bd_FR_type"/>
</dbReference>
<dbReference type="InterPro" id="IPR039261">
    <property type="entry name" value="FNR_nucleotide-bd"/>
</dbReference>
<gene>
    <name evidence="3" type="ORF">SAMN05421738_11354</name>
</gene>
<dbReference type="InterPro" id="IPR017938">
    <property type="entry name" value="Riboflavin_synthase-like_b-brl"/>
</dbReference>
<dbReference type="GO" id="GO:0016491">
    <property type="term" value="F:oxidoreductase activity"/>
    <property type="evidence" value="ECO:0007669"/>
    <property type="project" value="InterPro"/>
</dbReference>
<dbReference type="PANTHER" id="PTHR30157:SF0">
    <property type="entry name" value="NADPH-DEPENDENT FERRIC-CHELATE REDUCTASE"/>
    <property type="match status" value="1"/>
</dbReference>
<organism evidence="3 4">
    <name type="scientific">Algoriella xinjiangensis</name>
    <dbReference type="NCBI Taxonomy" id="684065"/>
    <lineage>
        <taxon>Bacteria</taxon>
        <taxon>Pseudomonadati</taxon>
        <taxon>Bacteroidota</taxon>
        <taxon>Flavobacteriia</taxon>
        <taxon>Flavobacteriales</taxon>
        <taxon>Weeksellaceae</taxon>
        <taxon>Algoriella</taxon>
    </lineage>
</organism>
<dbReference type="InterPro" id="IPR013113">
    <property type="entry name" value="SIP_FAD-bd"/>
</dbReference>
<dbReference type="CDD" id="cd06193">
    <property type="entry name" value="siderophore_interacting"/>
    <property type="match status" value="1"/>
</dbReference>
<dbReference type="PANTHER" id="PTHR30157">
    <property type="entry name" value="FERRIC REDUCTASE, NADPH-DEPENDENT"/>
    <property type="match status" value="1"/>
</dbReference>
<dbReference type="EMBL" id="FOUZ01000013">
    <property type="protein sequence ID" value="SFN48958.1"/>
    <property type="molecule type" value="Genomic_DNA"/>
</dbReference>
<evidence type="ECO:0000256" key="1">
    <source>
        <dbReference type="ARBA" id="ARBA00035644"/>
    </source>
</evidence>
<evidence type="ECO:0000313" key="3">
    <source>
        <dbReference type="EMBL" id="SFN48958.1"/>
    </source>
</evidence>
<proteinExistence type="inferred from homology"/>
<dbReference type="Proteomes" id="UP000199149">
    <property type="component" value="Unassembled WGS sequence"/>
</dbReference>
<evidence type="ECO:0000313" key="4">
    <source>
        <dbReference type="Proteomes" id="UP000199149"/>
    </source>
</evidence>